<organism evidence="3 4">
    <name type="scientific">Arabidopsis suecica</name>
    <name type="common">Swedish thale-cress</name>
    <name type="synonym">Cardaminopsis suecica</name>
    <dbReference type="NCBI Taxonomy" id="45249"/>
    <lineage>
        <taxon>Eukaryota</taxon>
        <taxon>Viridiplantae</taxon>
        <taxon>Streptophyta</taxon>
        <taxon>Embryophyta</taxon>
        <taxon>Tracheophyta</taxon>
        <taxon>Spermatophyta</taxon>
        <taxon>Magnoliopsida</taxon>
        <taxon>eudicotyledons</taxon>
        <taxon>Gunneridae</taxon>
        <taxon>Pentapetalae</taxon>
        <taxon>rosids</taxon>
        <taxon>malvids</taxon>
        <taxon>Brassicales</taxon>
        <taxon>Brassicaceae</taxon>
        <taxon>Camelineae</taxon>
        <taxon>Arabidopsis</taxon>
    </lineage>
</organism>
<keyword evidence="2" id="KW-0812">Transmembrane</keyword>
<sequence>MGTNRQVWARTGKPRAKFAPPGVDRPLTAPRTRGSANLGPKQSCLEPNFSSLEPKFGWPRVTHPLERRACHHGDHKRIKIVICLAFVVNRAIVGLVTLLLDRHGCKELGETGLATLTECLHDGVAFGSDAPVAYLCGCNGEITGVCVFGVGFECNISDPLKLNENWSLNALHIYVVASASYLSLPFSVACFMLGIRVGWEGGRQYTGQGLGLVPEPRLDIDDQSQCGVFGEPVTCPVIERFGGVTVLPLFCLSLLIALFQPAVPFCSDGGGIDGNNGDDDNDYSGDNGKNDGGSGGNTIVVPTIRL</sequence>
<evidence type="ECO:0000313" key="4">
    <source>
        <dbReference type="Proteomes" id="UP000694251"/>
    </source>
</evidence>
<accession>A0A8T2F9I9</accession>
<evidence type="ECO:0000256" key="2">
    <source>
        <dbReference type="SAM" id="Phobius"/>
    </source>
</evidence>
<keyword evidence="2" id="KW-1133">Transmembrane helix</keyword>
<keyword evidence="4" id="KW-1185">Reference proteome</keyword>
<protein>
    <submittedName>
        <fullName evidence="3">Uncharacterized protein</fullName>
    </submittedName>
</protein>
<reference evidence="3 4" key="1">
    <citation type="submission" date="2020-12" db="EMBL/GenBank/DDBJ databases">
        <title>Concerted genomic and epigenomic changes stabilize Arabidopsis allopolyploids.</title>
        <authorList>
            <person name="Chen Z."/>
        </authorList>
    </citation>
    <scope>NUCLEOTIDE SEQUENCE [LARGE SCALE GENOMIC DNA]</scope>
    <source>
        <strain evidence="3">As9502</strain>
        <tissue evidence="3">Leaf</tissue>
    </source>
</reference>
<comment type="caution">
    <text evidence="3">The sequence shown here is derived from an EMBL/GenBank/DDBJ whole genome shotgun (WGS) entry which is preliminary data.</text>
</comment>
<keyword evidence="2" id="KW-0472">Membrane</keyword>
<dbReference type="EMBL" id="JAEFBJ010000003">
    <property type="protein sequence ID" value="KAG7632945.1"/>
    <property type="molecule type" value="Genomic_DNA"/>
</dbReference>
<feature type="region of interest" description="Disordered" evidence="1">
    <location>
        <begin position="1"/>
        <end position="41"/>
    </location>
</feature>
<feature type="transmembrane region" description="Helical" evidence="2">
    <location>
        <begin position="78"/>
        <end position="100"/>
    </location>
</feature>
<evidence type="ECO:0000313" key="3">
    <source>
        <dbReference type="EMBL" id="KAG7632945.1"/>
    </source>
</evidence>
<feature type="region of interest" description="Disordered" evidence="1">
    <location>
        <begin position="276"/>
        <end position="297"/>
    </location>
</feature>
<evidence type="ECO:0000256" key="1">
    <source>
        <dbReference type="SAM" id="MobiDB-lite"/>
    </source>
</evidence>
<dbReference type="AlphaFoldDB" id="A0A8T2F9I9"/>
<proteinExistence type="predicted"/>
<name>A0A8T2F9I9_ARASU</name>
<gene>
    <name evidence="3" type="ORF">ISN44_As03g030400</name>
</gene>
<dbReference type="Proteomes" id="UP000694251">
    <property type="component" value="Chromosome 3"/>
</dbReference>
<feature type="transmembrane region" description="Helical" evidence="2">
    <location>
        <begin position="171"/>
        <end position="195"/>
    </location>
</feature>